<proteinExistence type="predicted"/>
<feature type="non-terminal residue" evidence="1">
    <location>
        <position position="35"/>
    </location>
</feature>
<protein>
    <submittedName>
        <fullName evidence="1">Uncharacterized protein</fullName>
    </submittedName>
</protein>
<gene>
    <name evidence="1" type="ORF">Tsubulata_001429</name>
</gene>
<reference evidence="1" key="2">
    <citation type="journal article" date="2023" name="Plants (Basel)">
        <title>Annotation of the Turnera subulata (Passifloraceae) Draft Genome Reveals the S-Locus Evolved after the Divergence of Turneroideae from Passifloroideae in a Stepwise Manner.</title>
        <authorList>
            <person name="Henning P.M."/>
            <person name="Roalson E.H."/>
            <person name="Mir W."/>
            <person name="McCubbin A.G."/>
            <person name="Shore J.S."/>
        </authorList>
    </citation>
    <scope>NUCLEOTIDE SEQUENCE</scope>
    <source>
        <strain evidence="1">F60SS</strain>
    </source>
</reference>
<evidence type="ECO:0000313" key="2">
    <source>
        <dbReference type="Proteomes" id="UP001141552"/>
    </source>
</evidence>
<keyword evidence="2" id="KW-1185">Reference proteome</keyword>
<dbReference type="EMBL" id="JAKUCV010005893">
    <property type="protein sequence ID" value="KAJ4829481.1"/>
    <property type="molecule type" value="Genomic_DNA"/>
</dbReference>
<dbReference type="Proteomes" id="UP001141552">
    <property type="component" value="Unassembled WGS sequence"/>
</dbReference>
<comment type="caution">
    <text evidence="1">The sequence shown here is derived from an EMBL/GenBank/DDBJ whole genome shotgun (WGS) entry which is preliminary data.</text>
</comment>
<organism evidence="1 2">
    <name type="scientific">Turnera subulata</name>
    <dbReference type="NCBI Taxonomy" id="218843"/>
    <lineage>
        <taxon>Eukaryota</taxon>
        <taxon>Viridiplantae</taxon>
        <taxon>Streptophyta</taxon>
        <taxon>Embryophyta</taxon>
        <taxon>Tracheophyta</taxon>
        <taxon>Spermatophyta</taxon>
        <taxon>Magnoliopsida</taxon>
        <taxon>eudicotyledons</taxon>
        <taxon>Gunneridae</taxon>
        <taxon>Pentapetalae</taxon>
        <taxon>rosids</taxon>
        <taxon>fabids</taxon>
        <taxon>Malpighiales</taxon>
        <taxon>Passifloraceae</taxon>
        <taxon>Turnera</taxon>
    </lineage>
</organism>
<sequence length="35" mass="4128">MVVPSPLGQVRRRRLQYFPPPTFSFAVVYTIYLEV</sequence>
<accession>A0A9Q0FDP6</accession>
<reference evidence="1" key="1">
    <citation type="submission" date="2022-02" db="EMBL/GenBank/DDBJ databases">
        <authorList>
            <person name="Henning P.M."/>
            <person name="McCubbin A.G."/>
            <person name="Shore J.S."/>
        </authorList>
    </citation>
    <scope>NUCLEOTIDE SEQUENCE</scope>
    <source>
        <strain evidence="1">F60SS</strain>
        <tissue evidence="1">Leaves</tissue>
    </source>
</reference>
<dbReference type="AlphaFoldDB" id="A0A9Q0FDP6"/>
<evidence type="ECO:0000313" key="1">
    <source>
        <dbReference type="EMBL" id="KAJ4829481.1"/>
    </source>
</evidence>
<name>A0A9Q0FDP6_9ROSI</name>